<evidence type="ECO:0000313" key="4">
    <source>
        <dbReference type="Ensembl" id="ENSOSIP00000018040.1"/>
    </source>
</evidence>
<evidence type="ECO:0000256" key="3">
    <source>
        <dbReference type="SAM" id="MobiDB-lite"/>
    </source>
</evidence>
<name>A0A8C7XSK7_9TELE</name>
<keyword evidence="2" id="KW-0206">Cytoskeleton</keyword>
<evidence type="ECO:0000313" key="5">
    <source>
        <dbReference type="Proteomes" id="UP000694383"/>
    </source>
</evidence>
<keyword evidence="1" id="KW-0963">Cytoplasm</keyword>
<reference evidence="4" key="1">
    <citation type="submission" date="2025-08" db="UniProtKB">
        <authorList>
            <consortium name="Ensembl"/>
        </authorList>
    </citation>
    <scope>IDENTIFICATION</scope>
</reference>
<reference evidence="4" key="2">
    <citation type="submission" date="2025-09" db="UniProtKB">
        <authorList>
            <consortium name="Ensembl"/>
        </authorList>
    </citation>
    <scope>IDENTIFICATION</scope>
</reference>
<feature type="region of interest" description="Disordered" evidence="3">
    <location>
        <begin position="206"/>
        <end position="239"/>
    </location>
</feature>
<dbReference type="GeneTree" id="ENSGT00390000007441"/>
<evidence type="ECO:0008006" key="6">
    <source>
        <dbReference type="Google" id="ProtNLM"/>
    </source>
</evidence>
<evidence type="ECO:0000256" key="2">
    <source>
        <dbReference type="ARBA" id="ARBA00023212"/>
    </source>
</evidence>
<dbReference type="AlphaFoldDB" id="A0A8C7XSK7"/>
<dbReference type="PANTHER" id="PTHR15431">
    <property type="entry name" value="FGFR1 ONCOGENE PARTNER/LISH DOMAIN-CONTAINING PROTEIN"/>
    <property type="match status" value="1"/>
</dbReference>
<keyword evidence="5" id="KW-1185">Reference proteome</keyword>
<organism evidence="4 5">
    <name type="scientific">Oryzias sinensis</name>
    <name type="common">Chinese medaka</name>
    <dbReference type="NCBI Taxonomy" id="183150"/>
    <lineage>
        <taxon>Eukaryota</taxon>
        <taxon>Metazoa</taxon>
        <taxon>Chordata</taxon>
        <taxon>Craniata</taxon>
        <taxon>Vertebrata</taxon>
        <taxon>Euteleostomi</taxon>
        <taxon>Actinopterygii</taxon>
        <taxon>Neopterygii</taxon>
        <taxon>Teleostei</taxon>
        <taxon>Neoteleostei</taxon>
        <taxon>Acanthomorphata</taxon>
        <taxon>Ovalentaria</taxon>
        <taxon>Atherinomorphae</taxon>
        <taxon>Beloniformes</taxon>
        <taxon>Adrianichthyidae</taxon>
        <taxon>Oryziinae</taxon>
        <taxon>Oryzias</taxon>
    </lineage>
</organism>
<dbReference type="Ensembl" id="ENSOSIT00000019054.1">
    <property type="protein sequence ID" value="ENSOSIP00000018040.1"/>
    <property type="gene ID" value="ENSOSIG00000009833.1"/>
</dbReference>
<sequence>MSAAEDDTELRDLVIQNLENSGVLNKMKAEMRAAVFLAMEDQDRLENKVPLVNESLKKCLNSRDGDLSSAFLRAFSTDSILCVWRPVLEVRHALLQTGHPKFEVLLFLFNCPFIFIFQYPNLKIQSQLQAFKQKEPYKFSSQDGVPVLPADNEDLQQLTTSPNQKQEHLDLDLNAVVNLEEEDSFFDDPLPKPQKTYGCVVCPAGASDSRDGSFRAPSDRTGIGRGEGAPAGTPSSPRTALFLCCSHRSELSKSEQSIDEEIQEVSIEGPDSSDKLEETTLDVSVSQLSQADAADFMEDVS</sequence>
<dbReference type="PANTHER" id="PTHR15431:SF9">
    <property type="entry name" value="CENTROSOMAL PROTEIN 43"/>
    <property type="match status" value="1"/>
</dbReference>
<evidence type="ECO:0000256" key="1">
    <source>
        <dbReference type="ARBA" id="ARBA00022490"/>
    </source>
</evidence>
<dbReference type="GO" id="GO:0005813">
    <property type="term" value="C:centrosome"/>
    <property type="evidence" value="ECO:0007669"/>
    <property type="project" value="TreeGrafter"/>
</dbReference>
<proteinExistence type="predicted"/>
<accession>A0A8C7XSK7</accession>
<dbReference type="Proteomes" id="UP000694383">
    <property type="component" value="Unplaced"/>
</dbReference>
<protein>
    <recommendedName>
        <fullName evidence="6">FGFR1 oncogene partner</fullName>
    </recommendedName>
</protein>